<evidence type="ECO:0000256" key="7">
    <source>
        <dbReference type="ARBA" id="ARBA00019373"/>
    </source>
</evidence>
<keyword evidence="15 19" id="KW-0472">Membrane</keyword>
<evidence type="ECO:0000256" key="6">
    <source>
        <dbReference type="ARBA" id="ARBA00012487"/>
    </source>
</evidence>
<sequence length="258" mass="26729">MSNPAQFSDLGTRLASAVVMTVIGAFAIVQGGMWFQALAVLIGGLMAWETLRMHGASAMYVIVGAIVFAFALGLNVIAPSFVFAIAALVLVALLSLGVSKSRLTTGVALVLILIACSALVQLRQTSMINLLFLAGCVIASDIGGYFAGRIIGGPKFWPAVSPKKTWSGTIGGWVLAAIVGVAFVSFAGFGIQTVFYGVVLAMAAQAGDLAESWMKRRAEIKDSSNLIPGHGGLLDRFDGFMGAAVLTGLVLLATGNWG</sequence>
<keyword evidence="14" id="KW-0443">Lipid metabolism</keyword>
<feature type="transmembrane region" description="Helical" evidence="19">
    <location>
        <begin position="168"/>
        <end position="188"/>
    </location>
</feature>
<keyword evidence="17" id="KW-1208">Phospholipid metabolism</keyword>
<dbReference type="PANTHER" id="PTHR46382">
    <property type="entry name" value="PHOSPHATIDATE CYTIDYLYLTRANSFERASE"/>
    <property type="match status" value="1"/>
</dbReference>
<keyword evidence="13 19" id="KW-1133">Transmembrane helix</keyword>
<dbReference type="EC" id="2.7.7.41" evidence="6 18"/>
<keyword evidence="9" id="KW-0444">Lipid biosynthesis</keyword>
<evidence type="ECO:0000256" key="15">
    <source>
        <dbReference type="ARBA" id="ARBA00023136"/>
    </source>
</evidence>
<evidence type="ECO:0000256" key="12">
    <source>
        <dbReference type="ARBA" id="ARBA00022695"/>
    </source>
</evidence>
<evidence type="ECO:0000256" key="19">
    <source>
        <dbReference type="SAM" id="Phobius"/>
    </source>
</evidence>
<evidence type="ECO:0000256" key="9">
    <source>
        <dbReference type="ARBA" id="ARBA00022516"/>
    </source>
</evidence>
<organism evidence="20 21">
    <name type="scientific">Paramylibacter ulvae</name>
    <dbReference type="NCBI Taxonomy" id="1651968"/>
    <lineage>
        <taxon>Bacteria</taxon>
        <taxon>Pseudomonadati</taxon>
        <taxon>Pseudomonadota</taxon>
        <taxon>Alphaproteobacteria</taxon>
        <taxon>Rhodobacterales</taxon>
        <taxon>Paracoccaceae</taxon>
        <taxon>Paramylibacter</taxon>
    </lineage>
</organism>
<feature type="transmembrane region" description="Helical" evidence="19">
    <location>
        <begin position="14"/>
        <end position="41"/>
    </location>
</feature>
<evidence type="ECO:0000256" key="17">
    <source>
        <dbReference type="ARBA" id="ARBA00023264"/>
    </source>
</evidence>
<evidence type="ECO:0000256" key="14">
    <source>
        <dbReference type="ARBA" id="ARBA00023098"/>
    </source>
</evidence>
<keyword evidence="11 18" id="KW-0812">Transmembrane</keyword>
<evidence type="ECO:0000256" key="3">
    <source>
        <dbReference type="ARBA" id="ARBA00005119"/>
    </source>
</evidence>
<comment type="pathway">
    <text evidence="3 18">Phospholipid metabolism; CDP-diacylglycerol biosynthesis; CDP-diacylglycerol from sn-glycerol 3-phosphate: step 3/3.</text>
</comment>
<feature type="transmembrane region" description="Helical" evidence="19">
    <location>
        <begin position="128"/>
        <end position="147"/>
    </location>
</feature>
<comment type="pathway">
    <text evidence="4">Lipid metabolism.</text>
</comment>
<evidence type="ECO:0000256" key="13">
    <source>
        <dbReference type="ARBA" id="ARBA00022989"/>
    </source>
</evidence>
<keyword evidence="21" id="KW-1185">Reference proteome</keyword>
<dbReference type="GO" id="GO:0016779">
    <property type="term" value="F:nucleotidyltransferase activity"/>
    <property type="evidence" value="ECO:0007669"/>
    <property type="project" value="UniProtKB-KW"/>
</dbReference>
<evidence type="ECO:0000313" key="20">
    <source>
        <dbReference type="EMBL" id="GHA42353.1"/>
    </source>
</evidence>
<dbReference type="RefSeq" id="WP_189638849.1">
    <property type="nucleotide sequence ID" value="NZ_BMZF01000001.1"/>
</dbReference>
<evidence type="ECO:0000256" key="8">
    <source>
        <dbReference type="ARBA" id="ARBA00022475"/>
    </source>
</evidence>
<name>A0ABQ3CUZ7_9RHOB</name>
<dbReference type="PROSITE" id="PS01315">
    <property type="entry name" value="CDS"/>
    <property type="match status" value="1"/>
</dbReference>
<keyword evidence="8" id="KW-1003">Cell membrane</keyword>
<keyword evidence="10 18" id="KW-0808">Transferase</keyword>
<evidence type="ECO:0000256" key="2">
    <source>
        <dbReference type="ARBA" id="ARBA00004651"/>
    </source>
</evidence>
<evidence type="ECO:0000256" key="4">
    <source>
        <dbReference type="ARBA" id="ARBA00005189"/>
    </source>
</evidence>
<dbReference type="InterPro" id="IPR000374">
    <property type="entry name" value="PC_trans"/>
</dbReference>
<comment type="subcellular location">
    <subcellularLocation>
        <location evidence="2">Cell membrane</location>
        <topology evidence="2">Multi-pass membrane protein</topology>
    </subcellularLocation>
</comment>
<keyword evidence="12 18" id="KW-0548">Nucleotidyltransferase</keyword>
<feature type="transmembrane region" description="Helical" evidence="19">
    <location>
        <begin position="77"/>
        <end position="96"/>
    </location>
</feature>
<gene>
    <name evidence="20" type="primary">cdsA</name>
    <name evidence="20" type="ORF">GCM10008927_03520</name>
</gene>
<protein>
    <recommendedName>
        <fullName evidence="7 18">Phosphatidate cytidylyltransferase</fullName>
        <ecNumber evidence="6 18">2.7.7.41</ecNumber>
    </recommendedName>
</protein>
<accession>A0ABQ3CUZ7</accession>
<feature type="transmembrane region" description="Helical" evidence="19">
    <location>
        <begin position="53"/>
        <end position="71"/>
    </location>
</feature>
<proteinExistence type="inferred from homology"/>
<evidence type="ECO:0000256" key="10">
    <source>
        <dbReference type="ARBA" id="ARBA00022679"/>
    </source>
</evidence>
<comment type="similarity">
    <text evidence="5 18">Belongs to the CDS family.</text>
</comment>
<dbReference type="Pfam" id="PF01148">
    <property type="entry name" value="CTP_transf_1"/>
    <property type="match status" value="1"/>
</dbReference>
<dbReference type="Proteomes" id="UP000634455">
    <property type="component" value="Unassembled WGS sequence"/>
</dbReference>
<evidence type="ECO:0000256" key="1">
    <source>
        <dbReference type="ARBA" id="ARBA00001698"/>
    </source>
</evidence>
<reference evidence="21" key="1">
    <citation type="journal article" date="2019" name="Int. J. Syst. Evol. Microbiol.">
        <title>The Global Catalogue of Microorganisms (GCM) 10K type strain sequencing project: providing services to taxonomists for standard genome sequencing and annotation.</title>
        <authorList>
            <consortium name="The Broad Institute Genomics Platform"/>
            <consortium name="The Broad Institute Genome Sequencing Center for Infectious Disease"/>
            <person name="Wu L."/>
            <person name="Ma J."/>
        </authorList>
    </citation>
    <scope>NUCLEOTIDE SEQUENCE [LARGE SCALE GENOMIC DNA]</scope>
    <source>
        <strain evidence="21">KCTC 32465</strain>
    </source>
</reference>
<evidence type="ECO:0000256" key="16">
    <source>
        <dbReference type="ARBA" id="ARBA00023209"/>
    </source>
</evidence>
<evidence type="ECO:0000256" key="11">
    <source>
        <dbReference type="ARBA" id="ARBA00022692"/>
    </source>
</evidence>
<keyword evidence="16" id="KW-0594">Phospholipid biosynthesis</keyword>
<evidence type="ECO:0000256" key="5">
    <source>
        <dbReference type="ARBA" id="ARBA00010185"/>
    </source>
</evidence>
<dbReference type="PANTHER" id="PTHR46382:SF1">
    <property type="entry name" value="PHOSPHATIDATE CYTIDYLYLTRANSFERASE"/>
    <property type="match status" value="1"/>
</dbReference>
<evidence type="ECO:0000256" key="18">
    <source>
        <dbReference type="RuleBase" id="RU003938"/>
    </source>
</evidence>
<evidence type="ECO:0000313" key="21">
    <source>
        <dbReference type="Proteomes" id="UP000634455"/>
    </source>
</evidence>
<comment type="caution">
    <text evidence="20">The sequence shown here is derived from an EMBL/GenBank/DDBJ whole genome shotgun (WGS) entry which is preliminary data.</text>
</comment>
<feature type="transmembrane region" description="Helical" evidence="19">
    <location>
        <begin position="103"/>
        <end position="122"/>
    </location>
</feature>
<dbReference type="EMBL" id="BMZF01000001">
    <property type="protein sequence ID" value="GHA42353.1"/>
    <property type="molecule type" value="Genomic_DNA"/>
</dbReference>
<comment type="catalytic activity">
    <reaction evidence="1 18">
        <text>a 1,2-diacyl-sn-glycero-3-phosphate + CTP + H(+) = a CDP-1,2-diacyl-sn-glycerol + diphosphate</text>
        <dbReference type="Rhea" id="RHEA:16229"/>
        <dbReference type="ChEBI" id="CHEBI:15378"/>
        <dbReference type="ChEBI" id="CHEBI:33019"/>
        <dbReference type="ChEBI" id="CHEBI:37563"/>
        <dbReference type="ChEBI" id="CHEBI:58332"/>
        <dbReference type="ChEBI" id="CHEBI:58608"/>
        <dbReference type="EC" id="2.7.7.41"/>
    </reaction>
</comment>